<dbReference type="Pfam" id="PF13229">
    <property type="entry name" value="Beta_helix"/>
    <property type="match status" value="1"/>
</dbReference>
<dbReference type="InterPro" id="IPR039448">
    <property type="entry name" value="Beta_helix"/>
</dbReference>
<proteinExistence type="predicted"/>
<dbReference type="Proteomes" id="UP000199666">
    <property type="component" value="Unassembled WGS sequence"/>
</dbReference>
<dbReference type="SUPFAM" id="SSF51126">
    <property type="entry name" value="Pectin lyase-like"/>
    <property type="match status" value="1"/>
</dbReference>
<dbReference type="SMART" id="SM00710">
    <property type="entry name" value="PbH1"/>
    <property type="match status" value="7"/>
</dbReference>
<reference evidence="3 4" key="1">
    <citation type="submission" date="2016-10" db="EMBL/GenBank/DDBJ databases">
        <authorList>
            <person name="de Groot N.N."/>
        </authorList>
    </citation>
    <scope>NUCLEOTIDE SEQUENCE [LARGE SCALE GENOMIC DNA]</scope>
    <source>
        <strain evidence="3 4">DSM 18684</strain>
    </source>
</reference>
<dbReference type="AlphaFoldDB" id="A0A1I2WH87"/>
<accession>A0A1I2WH87</accession>
<dbReference type="EMBL" id="FOPP01000004">
    <property type="protein sequence ID" value="SFH00037.1"/>
    <property type="molecule type" value="Genomic_DNA"/>
</dbReference>
<feature type="signal peptide" evidence="1">
    <location>
        <begin position="1"/>
        <end position="18"/>
    </location>
</feature>
<sequence>MKTNLKFAALSAVFLAVACQKNQPQPVEGRNDNLGKGGGKTTMMVGTTYYVDNVGGNDSNAGTSTGSAWKNISKVNSFVFSPGDQILFKRGGAWTRTLRPQGEGISGSPIVIDAYGTGAKPIINGGGARDEGPDGLINTSDDILDGGATILLKNQSYWSINNIEVTNISSTQGNRQGIKIVVEDVPGSSTDEIVQGITIKGVTVRDVFGQYSFDTGKDTGGISLFFYRAPGSASSALVDARFQDIRIEECEVRDMNRGGIFSGCSDNLSADTHFDPNDYPISNLVIRRNIVDNCTGDGIVVRFAKAPLIESNLATNNHSGNESLVQHGVAIWCRSTKDAVFQFNEVYGTQAVSSDGMAFDADLRAVDTKFQYNYSHDNLGGFMLLIRSSENTTVRYNISQRDGRSNAVNRIFHFSKYPTSFSLPGDAQIYNNSVYVYDNTATTSTESVALSNFADNRTKFSNNIFYNQAGGIVKRPEDSSIWEYNHFYNYTNVPSSPTGIYGEGTGVNTNTTGNPLLSNAGSGGNLTGIGTKNQDGSSSLGTQVDGYKITSYASPAYQKGRLISNNGAKDFYGLTVSSSARPNKGAHNGCLGCN</sequence>
<evidence type="ECO:0000313" key="4">
    <source>
        <dbReference type="Proteomes" id="UP000199666"/>
    </source>
</evidence>
<dbReference type="OrthoDB" id="3333873at2"/>
<name>A0A1I2WH87_9SPHI</name>
<protein>
    <submittedName>
        <fullName evidence="3">Right handed beta helix region</fullName>
    </submittedName>
</protein>
<keyword evidence="1" id="KW-0732">Signal</keyword>
<dbReference type="RefSeq" id="WP_090992991.1">
    <property type="nucleotide sequence ID" value="NZ_FOPP01000004.1"/>
</dbReference>
<dbReference type="InterPro" id="IPR011050">
    <property type="entry name" value="Pectin_lyase_fold/virulence"/>
</dbReference>
<dbReference type="Gene3D" id="2.160.20.10">
    <property type="entry name" value="Single-stranded right-handed beta-helix, Pectin lyase-like"/>
    <property type="match status" value="1"/>
</dbReference>
<dbReference type="InterPro" id="IPR012334">
    <property type="entry name" value="Pectin_lyas_fold"/>
</dbReference>
<feature type="chain" id="PRO_5011744599" evidence="1">
    <location>
        <begin position="19"/>
        <end position="594"/>
    </location>
</feature>
<organism evidence="3 4">
    <name type="scientific">Pedobacter insulae</name>
    <dbReference type="NCBI Taxonomy" id="414048"/>
    <lineage>
        <taxon>Bacteria</taxon>
        <taxon>Pseudomonadati</taxon>
        <taxon>Bacteroidota</taxon>
        <taxon>Sphingobacteriia</taxon>
        <taxon>Sphingobacteriales</taxon>
        <taxon>Sphingobacteriaceae</taxon>
        <taxon>Pedobacter</taxon>
    </lineage>
</organism>
<evidence type="ECO:0000256" key="1">
    <source>
        <dbReference type="SAM" id="SignalP"/>
    </source>
</evidence>
<dbReference type="PROSITE" id="PS51257">
    <property type="entry name" value="PROKAR_LIPOPROTEIN"/>
    <property type="match status" value="1"/>
</dbReference>
<evidence type="ECO:0000313" key="3">
    <source>
        <dbReference type="EMBL" id="SFH00037.1"/>
    </source>
</evidence>
<feature type="domain" description="Right handed beta helix" evidence="2">
    <location>
        <begin position="245"/>
        <end position="398"/>
    </location>
</feature>
<dbReference type="InterPro" id="IPR006626">
    <property type="entry name" value="PbH1"/>
</dbReference>
<dbReference type="STRING" id="414048.SAMN04489864_10418"/>
<gene>
    <name evidence="3" type="ORF">SAMN04489864_10418</name>
</gene>
<evidence type="ECO:0000259" key="2">
    <source>
        <dbReference type="Pfam" id="PF13229"/>
    </source>
</evidence>
<keyword evidence="4" id="KW-1185">Reference proteome</keyword>